<dbReference type="PROSITE" id="PS50893">
    <property type="entry name" value="ABC_TRANSPORTER_2"/>
    <property type="match status" value="1"/>
</dbReference>
<dbReference type="Pfam" id="PF00005">
    <property type="entry name" value="ABC_tran"/>
    <property type="match status" value="1"/>
</dbReference>
<keyword evidence="3 5" id="KW-0067">ATP-binding</keyword>
<protein>
    <submittedName>
        <fullName evidence="5">Branched-chain amino acid transport system ATP-binding protein</fullName>
    </submittedName>
</protein>
<proteinExistence type="predicted"/>
<evidence type="ECO:0000256" key="1">
    <source>
        <dbReference type="ARBA" id="ARBA00022448"/>
    </source>
</evidence>
<dbReference type="PANTHER" id="PTHR45772">
    <property type="entry name" value="CONSERVED COMPONENT OF ABC TRANSPORTER FOR NATURAL AMINO ACIDS-RELATED"/>
    <property type="match status" value="1"/>
</dbReference>
<evidence type="ECO:0000259" key="4">
    <source>
        <dbReference type="PROSITE" id="PS50893"/>
    </source>
</evidence>
<organism evidence="5 6">
    <name type="scientific">Amycolatopsis magusensis</name>
    <dbReference type="NCBI Taxonomy" id="882444"/>
    <lineage>
        <taxon>Bacteria</taxon>
        <taxon>Bacillati</taxon>
        <taxon>Actinomycetota</taxon>
        <taxon>Actinomycetes</taxon>
        <taxon>Pseudonocardiales</taxon>
        <taxon>Pseudonocardiaceae</taxon>
        <taxon>Amycolatopsis</taxon>
    </lineage>
</organism>
<dbReference type="GO" id="GO:0005524">
    <property type="term" value="F:ATP binding"/>
    <property type="evidence" value="ECO:0007669"/>
    <property type="project" value="UniProtKB-KW"/>
</dbReference>
<gene>
    <name evidence="5" type="ORF">JOM49_004564</name>
</gene>
<accession>A0ABS4PW06</accession>
<dbReference type="SMART" id="SM00382">
    <property type="entry name" value="AAA"/>
    <property type="match status" value="1"/>
</dbReference>
<evidence type="ECO:0000313" key="6">
    <source>
        <dbReference type="Proteomes" id="UP000741013"/>
    </source>
</evidence>
<dbReference type="InterPro" id="IPR003439">
    <property type="entry name" value="ABC_transporter-like_ATP-bd"/>
</dbReference>
<sequence>MTIASPSPLLALDRITVRFGGLVALNEVTMAVPPGTVVGVIGPNGAGKTTLFNVICGFVRPQEGSLHWRGEQLRSHSPRELAGLGIARTLQGLGLFAGLSVLENVMAGAQRHARAKGFATIFGTRKAAHDEAALTDRAMHVLRELGVDQHAKAIPRMLPYGVQKRVALARALVAEPAMLLLDEPASGLSAAEIDELAGRIRRFTETTSVVVVEHHMDLVMRVCDHIVVLNFGELIAEGTPAEVRADPLVTEAYLGADTDTADVSGARRA</sequence>
<dbReference type="RefSeq" id="WP_209666254.1">
    <property type="nucleotide sequence ID" value="NZ_JAGGMS010000001.1"/>
</dbReference>
<dbReference type="PANTHER" id="PTHR45772:SF4">
    <property type="entry name" value="ABC TRANSPORTER ATP-BINDING PROTEIN"/>
    <property type="match status" value="1"/>
</dbReference>
<dbReference type="InterPro" id="IPR027417">
    <property type="entry name" value="P-loop_NTPase"/>
</dbReference>
<dbReference type="InterPro" id="IPR051120">
    <property type="entry name" value="ABC_AA/LPS_Transport"/>
</dbReference>
<evidence type="ECO:0000256" key="3">
    <source>
        <dbReference type="ARBA" id="ARBA00022840"/>
    </source>
</evidence>
<dbReference type="CDD" id="cd03219">
    <property type="entry name" value="ABC_Mj1267_LivG_branched"/>
    <property type="match status" value="1"/>
</dbReference>
<keyword evidence="6" id="KW-1185">Reference proteome</keyword>
<dbReference type="SUPFAM" id="SSF52540">
    <property type="entry name" value="P-loop containing nucleoside triphosphate hydrolases"/>
    <property type="match status" value="1"/>
</dbReference>
<dbReference type="EMBL" id="JAGGMS010000001">
    <property type="protein sequence ID" value="MBP2183038.1"/>
    <property type="molecule type" value="Genomic_DNA"/>
</dbReference>
<dbReference type="Proteomes" id="UP000741013">
    <property type="component" value="Unassembled WGS sequence"/>
</dbReference>
<dbReference type="Gene3D" id="3.40.50.300">
    <property type="entry name" value="P-loop containing nucleotide triphosphate hydrolases"/>
    <property type="match status" value="1"/>
</dbReference>
<comment type="caution">
    <text evidence="5">The sequence shown here is derived from an EMBL/GenBank/DDBJ whole genome shotgun (WGS) entry which is preliminary data.</text>
</comment>
<dbReference type="InterPro" id="IPR032823">
    <property type="entry name" value="BCA_ABC_TP_C"/>
</dbReference>
<keyword evidence="2" id="KW-0547">Nucleotide-binding</keyword>
<reference evidence="5 6" key="1">
    <citation type="submission" date="2021-03" db="EMBL/GenBank/DDBJ databases">
        <title>Sequencing the genomes of 1000 actinobacteria strains.</title>
        <authorList>
            <person name="Klenk H.-P."/>
        </authorList>
    </citation>
    <scope>NUCLEOTIDE SEQUENCE [LARGE SCALE GENOMIC DNA]</scope>
    <source>
        <strain evidence="5 6">DSM 45510</strain>
    </source>
</reference>
<dbReference type="InterPro" id="IPR003593">
    <property type="entry name" value="AAA+_ATPase"/>
</dbReference>
<name>A0ABS4PW06_9PSEU</name>
<evidence type="ECO:0000256" key="2">
    <source>
        <dbReference type="ARBA" id="ARBA00022741"/>
    </source>
</evidence>
<evidence type="ECO:0000313" key="5">
    <source>
        <dbReference type="EMBL" id="MBP2183038.1"/>
    </source>
</evidence>
<keyword evidence="1" id="KW-0813">Transport</keyword>
<dbReference type="Pfam" id="PF12399">
    <property type="entry name" value="BCA_ABC_TP_C"/>
    <property type="match status" value="1"/>
</dbReference>
<feature type="domain" description="ABC transporter" evidence="4">
    <location>
        <begin position="10"/>
        <end position="256"/>
    </location>
</feature>